<dbReference type="Proteomes" id="UP001148737">
    <property type="component" value="Unassembled WGS sequence"/>
</dbReference>
<reference evidence="1" key="1">
    <citation type="submission" date="2022-07" db="EMBL/GenBank/DDBJ databases">
        <title>Genome Sequence of Lecanicillium saksenae.</title>
        <authorList>
            <person name="Buettner E."/>
        </authorList>
    </citation>
    <scope>NUCLEOTIDE SEQUENCE</scope>
    <source>
        <strain evidence="1">VT-O1</strain>
    </source>
</reference>
<organism evidence="1 2">
    <name type="scientific">Lecanicillium saksenae</name>
    <dbReference type="NCBI Taxonomy" id="468837"/>
    <lineage>
        <taxon>Eukaryota</taxon>
        <taxon>Fungi</taxon>
        <taxon>Dikarya</taxon>
        <taxon>Ascomycota</taxon>
        <taxon>Pezizomycotina</taxon>
        <taxon>Sordariomycetes</taxon>
        <taxon>Hypocreomycetidae</taxon>
        <taxon>Hypocreales</taxon>
        <taxon>Cordycipitaceae</taxon>
        <taxon>Lecanicillium</taxon>
    </lineage>
</organism>
<keyword evidence="2" id="KW-1185">Reference proteome</keyword>
<gene>
    <name evidence="1" type="ORF">NLG97_g1032</name>
</gene>
<proteinExistence type="predicted"/>
<dbReference type="EMBL" id="JANAKD010000045">
    <property type="protein sequence ID" value="KAJ3498539.1"/>
    <property type="molecule type" value="Genomic_DNA"/>
</dbReference>
<evidence type="ECO:0000313" key="1">
    <source>
        <dbReference type="EMBL" id="KAJ3498539.1"/>
    </source>
</evidence>
<evidence type="ECO:0000313" key="2">
    <source>
        <dbReference type="Proteomes" id="UP001148737"/>
    </source>
</evidence>
<protein>
    <submittedName>
        <fullName evidence="1">Uncharacterized protein</fullName>
    </submittedName>
</protein>
<comment type="caution">
    <text evidence="1">The sequence shown here is derived from an EMBL/GenBank/DDBJ whole genome shotgun (WGS) entry which is preliminary data.</text>
</comment>
<sequence length="1017" mass="116240">MTEAHLFPGSVPDWSTQKVIHRNTLYPRSYYYLYDKEKDALTRDITKAKVQCLSGTWKFNISKSPFEGPRNFHNKHFDTYGFSDINVPGHWQLQGYGKGPHYTNFDYPWPCDPPNIPYEENECGRYVTRFHVDKNFDGHQLRLRFEGVDSGFTVWVNGEEVGYSQGARNPSEFDVTKLIEPGRENVLAVEVYQRCDGTYIEDQDEWWLNGIFRDVYLHAFPKVHPVDYHITTDLDDKFKDATLNVQVDMSAASRVELKLLDHTGHCVVSDTKVVDTSDKFSLAVKNPHKWTAETPYLYTVVLNFLDGQGCSLTQRVGFRVTGLVDGVFCVNGKPVKFRGTNRHEHHPDHGRAVPYEFMRHDLLTMKRHNLNAIRTSHQINDPRLYDVADELGLWILNEADLECHGMFRLDGNMLSDSPDWTEAYVDRARQMVCRDKNHACVVLWSLGNESWYGRNHQAMYDYIKSVDTTRLVHYEGDQAAKTADIFSRMYPEVKWIEEFAKERDWVKPLVICEFLHAMGNGCGNAKEYIEMFYKHPRVMGGFVWEWNNHGLRTKNKDGEEYMAYGGDFGDQPNDKNFVMDGMMWSDHIRGPNLIEYSKAIEPVQTLSLDGNSLTVINRYDFIGLEHIEATWEVRADGMKNLATGKVTIPTCAEPHQEATLTLEGYSSDIVKKLGVEAYVFVSFKLRDDTNWADSGHQLAFGEIQVSKPAAISASLPMQLTSAKPHIRKAADTVLEITSATGSSKWTFDLVHGKLNGWNRSNQPGLNLLSEGFNMDFYRAQTDNDSHGHGRRWNDARLFQTGMHVRQVKWLSVSGGAQIEVTARIAPPVLAWCVDTVFTYTFRGDTIHLHVYGKAHGNDLPDTFARYGMTAGVKGITNVTWWGRGPGESYRDKKLSQSVGNWESTVDDMFFDYEFPQDSGNRTDVRQVEFHGENGRILRANFGALNGASFNAVRYSTADIDAAQHPYELHRKKRFDSVVKLDWDHHGLGGASCGPWTLPQYTLYSRQNEEFDFEVLLD</sequence>
<name>A0ACC1R6A4_9HYPO</name>
<accession>A0ACC1R6A4</accession>